<dbReference type="Proteomes" id="UP001231915">
    <property type="component" value="Unassembled WGS sequence"/>
</dbReference>
<proteinExistence type="predicted"/>
<organism evidence="2 3">
    <name type="scientific">Pseudoalteromonas obscura</name>
    <dbReference type="NCBI Taxonomy" id="3048491"/>
    <lineage>
        <taxon>Bacteria</taxon>
        <taxon>Pseudomonadati</taxon>
        <taxon>Pseudomonadota</taxon>
        <taxon>Gammaproteobacteria</taxon>
        <taxon>Alteromonadales</taxon>
        <taxon>Pseudoalteromonadaceae</taxon>
        <taxon>Pseudoalteromonas</taxon>
    </lineage>
</organism>
<protein>
    <submittedName>
        <fullName evidence="2">Uncharacterized protein</fullName>
    </submittedName>
</protein>
<feature type="transmembrane region" description="Helical" evidence="1">
    <location>
        <begin position="7"/>
        <end position="27"/>
    </location>
</feature>
<keyword evidence="1" id="KW-0812">Transmembrane</keyword>
<accession>A0ABT7EMN2</accession>
<sequence length="185" mass="20418">MKQIQWILCGGLLSVIVIGIWALMSALQVTTIASSPLKKAAQVEHSVQTETPTPIIYQTHSSHLSGFDSSVNKPHEKAALSDFAESDVYIPPIVQSPSQNNTSYSGDLDDHQSYNAYLLEKEHALKHEFIAAVDKKVTRINNLLERGIRANLPEEQLQEARDKIAALKTMKAQLIEELESATVGN</sequence>
<reference evidence="2 3" key="1">
    <citation type="submission" date="2023-05" db="EMBL/GenBank/DDBJ databases">
        <title>Pseudoalteromonas ardens sp. nov., Pseudoalteromonas obscura sp. nov., and Pseudoalteromonas umbrosa sp. nov., isolated from the coral Montipora capitata.</title>
        <authorList>
            <person name="Thomas E.M."/>
            <person name="Smith E.M."/>
            <person name="Papke E."/>
            <person name="Shlafstein M.D."/>
            <person name="Oline D.K."/>
            <person name="Videau P."/>
            <person name="Saw J.H."/>
            <person name="Strangman W.K."/>
            <person name="Ushijima B."/>
        </authorList>
    </citation>
    <scope>NUCLEOTIDE SEQUENCE [LARGE SCALE GENOMIC DNA]</scope>
    <source>
        <strain evidence="2 3">P94</strain>
    </source>
</reference>
<keyword evidence="3" id="KW-1185">Reference proteome</keyword>
<dbReference type="RefSeq" id="WP_284137666.1">
    <property type="nucleotide sequence ID" value="NZ_JASJUT010000006.1"/>
</dbReference>
<keyword evidence="1" id="KW-1133">Transmembrane helix</keyword>
<comment type="caution">
    <text evidence="2">The sequence shown here is derived from an EMBL/GenBank/DDBJ whole genome shotgun (WGS) entry which is preliminary data.</text>
</comment>
<name>A0ABT7EMN2_9GAMM</name>
<gene>
    <name evidence="2" type="ORF">QNM18_14660</name>
</gene>
<dbReference type="EMBL" id="JASJUT010000006">
    <property type="protein sequence ID" value="MDK2596301.1"/>
    <property type="molecule type" value="Genomic_DNA"/>
</dbReference>
<evidence type="ECO:0000313" key="3">
    <source>
        <dbReference type="Proteomes" id="UP001231915"/>
    </source>
</evidence>
<evidence type="ECO:0000256" key="1">
    <source>
        <dbReference type="SAM" id="Phobius"/>
    </source>
</evidence>
<keyword evidence="1" id="KW-0472">Membrane</keyword>
<evidence type="ECO:0000313" key="2">
    <source>
        <dbReference type="EMBL" id="MDK2596301.1"/>
    </source>
</evidence>